<dbReference type="InterPro" id="IPR037883">
    <property type="entry name" value="Knr4/Smi1-like_sf"/>
</dbReference>
<evidence type="ECO:0000313" key="1">
    <source>
        <dbReference type="EMBL" id="TWE15190.1"/>
    </source>
</evidence>
<evidence type="ECO:0008006" key="3">
    <source>
        <dbReference type="Google" id="ProtNLM"/>
    </source>
</evidence>
<dbReference type="SUPFAM" id="SSF160631">
    <property type="entry name" value="SMI1/KNR4-like"/>
    <property type="match status" value="1"/>
</dbReference>
<organism evidence="1 2">
    <name type="scientific">Kitasatospora atroaurantiaca</name>
    <dbReference type="NCBI Taxonomy" id="285545"/>
    <lineage>
        <taxon>Bacteria</taxon>
        <taxon>Bacillati</taxon>
        <taxon>Actinomycetota</taxon>
        <taxon>Actinomycetes</taxon>
        <taxon>Kitasatosporales</taxon>
        <taxon>Streptomycetaceae</taxon>
        <taxon>Kitasatospora</taxon>
    </lineage>
</organism>
<name>A0A561EHV3_9ACTN</name>
<dbReference type="AlphaFoldDB" id="A0A561EHV3"/>
<protein>
    <recommendedName>
        <fullName evidence="3">SUKH superfamily protein</fullName>
    </recommendedName>
</protein>
<dbReference type="EMBL" id="VIVR01000001">
    <property type="protein sequence ID" value="TWE15190.1"/>
    <property type="molecule type" value="Genomic_DNA"/>
</dbReference>
<keyword evidence="2" id="KW-1185">Reference proteome</keyword>
<sequence length="198" mass="21783">MPFWHSEPMDDFAGTQSPVRRLTDPEEAIAELERAVPGLTALRLPGPKTVNWRVLEAELGAVLPADYKLLCELYPPFVLSDFLGFGGPMPGLEDIWVRGTREDLETIAEWCEEAGLAVPLHPYPTPGGLLPWAGSTQGDFFLWTTSPAGPQEWTVTVASRSSAWWHYTGGAVQFLADLVSGALEPWALPQVRPEVATW</sequence>
<gene>
    <name evidence="1" type="ORF">FB465_0066</name>
</gene>
<comment type="caution">
    <text evidence="1">The sequence shown here is derived from an EMBL/GenBank/DDBJ whole genome shotgun (WGS) entry which is preliminary data.</text>
</comment>
<evidence type="ECO:0000313" key="2">
    <source>
        <dbReference type="Proteomes" id="UP000318416"/>
    </source>
</evidence>
<proteinExistence type="predicted"/>
<dbReference type="Proteomes" id="UP000318416">
    <property type="component" value="Unassembled WGS sequence"/>
</dbReference>
<accession>A0A561EHV3</accession>
<reference evidence="1 2" key="1">
    <citation type="submission" date="2019-06" db="EMBL/GenBank/DDBJ databases">
        <title>Sequencing the genomes of 1000 actinobacteria strains.</title>
        <authorList>
            <person name="Klenk H.-P."/>
        </authorList>
    </citation>
    <scope>NUCLEOTIDE SEQUENCE [LARGE SCALE GENOMIC DNA]</scope>
    <source>
        <strain evidence="1 2">DSM 41649</strain>
    </source>
</reference>